<reference evidence="2 3" key="1">
    <citation type="journal article" date="2008" name="Nature">
        <title>The Phaeodactylum genome reveals the evolutionary history of diatom genomes.</title>
        <authorList>
            <person name="Bowler C."/>
            <person name="Allen A.E."/>
            <person name="Badger J.H."/>
            <person name="Grimwood J."/>
            <person name="Jabbari K."/>
            <person name="Kuo A."/>
            <person name="Maheswari U."/>
            <person name="Martens C."/>
            <person name="Maumus F."/>
            <person name="Otillar R.P."/>
            <person name="Rayko E."/>
            <person name="Salamov A."/>
            <person name="Vandepoele K."/>
            <person name="Beszteri B."/>
            <person name="Gruber A."/>
            <person name="Heijde M."/>
            <person name="Katinka M."/>
            <person name="Mock T."/>
            <person name="Valentin K."/>
            <person name="Verret F."/>
            <person name="Berges J.A."/>
            <person name="Brownlee C."/>
            <person name="Cadoret J.P."/>
            <person name="Chiovitti A."/>
            <person name="Choi C.J."/>
            <person name="Coesel S."/>
            <person name="De Martino A."/>
            <person name="Detter J.C."/>
            <person name="Durkin C."/>
            <person name="Falciatore A."/>
            <person name="Fournet J."/>
            <person name="Haruta M."/>
            <person name="Huysman M.J."/>
            <person name="Jenkins B.D."/>
            <person name="Jiroutova K."/>
            <person name="Jorgensen R.E."/>
            <person name="Joubert Y."/>
            <person name="Kaplan A."/>
            <person name="Kroger N."/>
            <person name="Kroth P.G."/>
            <person name="La Roche J."/>
            <person name="Lindquist E."/>
            <person name="Lommer M."/>
            <person name="Martin-Jezequel V."/>
            <person name="Lopez P.J."/>
            <person name="Lucas S."/>
            <person name="Mangogna M."/>
            <person name="McGinnis K."/>
            <person name="Medlin L.K."/>
            <person name="Montsant A."/>
            <person name="Oudot-Le Secq M.P."/>
            <person name="Napoli C."/>
            <person name="Obornik M."/>
            <person name="Parker M.S."/>
            <person name="Petit J.L."/>
            <person name="Porcel B.M."/>
            <person name="Poulsen N."/>
            <person name="Robison M."/>
            <person name="Rychlewski L."/>
            <person name="Rynearson T.A."/>
            <person name="Schmutz J."/>
            <person name="Shapiro H."/>
            <person name="Siaut M."/>
            <person name="Stanley M."/>
            <person name="Sussman M.R."/>
            <person name="Taylor A.R."/>
            <person name="Vardi A."/>
            <person name="von Dassow P."/>
            <person name="Vyverman W."/>
            <person name="Willis A."/>
            <person name="Wyrwicz L.S."/>
            <person name="Rokhsar D.S."/>
            <person name="Weissenbach J."/>
            <person name="Armbrust E.V."/>
            <person name="Green B.R."/>
            <person name="Van de Peer Y."/>
            <person name="Grigoriev I.V."/>
        </authorList>
    </citation>
    <scope>NUCLEOTIDE SEQUENCE [LARGE SCALE GENOMIC DNA]</scope>
    <source>
        <strain evidence="2 3">CCAP 1055/1</strain>
    </source>
</reference>
<dbReference type="InParanoid" id="B7G412"/>
<dbReference type="InterPro" id="IPR011330">
    <property type="entry name" value="Glyco_hydro/deAcase_b/a-brl"/>
</dbReference>
<dbReference type="GO" id="GO:0004559">
    <property type="term" value="F:alpha-mannosidase activity"/>
    <property type="evidence" value="ECO:0007669"/>
    <property type="project" value="InterPro"/>
</dbReference>
<dbReference type="GO" id="GO:0006013">
    <property type="term" value="P:mannose metabolic process"/>
    <property type="evidence" value="ECO:0007669"/>
    <property type="project" value="InterPro"/>
</dbReference>
<dbReference type="PaxDb" id="2850-Phatr52248"/>
<proteinExistence type="predicted"/>
<dbReference type="GO" id="GO:0000139">
    <property type="term" value="C:Golgi membrane"/>
    <property type="evidence" value="ECO:0007669"/>
    <property type="project" value="TreeGrafter"/>
</dbReference>
<dbReference type="Gene3D" id="3.20.110.10">
    <property type="entry name" value="Glycoside hydrolase 38, N terminal domain"/>
    <property type="match status" value="1"/>
</dbReference>
<dbReference type="SUPFAM" id="SSF88713">
    <property type="entry name" value="Glycoside hydrolase/deacetylase"/>
    <property type="match status" value="1"/>
</dbReference>
<dbReference type="HOGENOM" id="CLU_251197_0_0_1"/>
<sequence length="173" mass="20471">MRQLVRTLSFDNPDGGVWKQGWNVTARDDFTNAQPLQVFVVPHSHCDPGWIKTFDDYFQSQTRQILTTVVQALQRDQRRKFIWAEISYFEWWYREQKDDTRKVVQTLLDNKQLQFVTGGWVQPDEANSELYAMEIQLQEGHDWIRQTFGDAHVPKHGWSIDPFGYSPTMAYLL</sequence>
<dbReference type="InterPro" id="IPR027291">
    <property type="entry name" value="Glyco_hydro_38_N_sf"/>
</dbReference>
<dbReference type="AlphaFoldDB" id="B7G412"/>
<dbReference type="InterPro" id="IPR000602">
    <property type="entry name" value="Glyco_hydro_38_N"/>
</dbReference>
<dbReference type="eggNOG" id="KOG1958">
    <property type="taxonomic scope" value="Eukaryota"/>
</dbReference>
<dbReference type="STRING" id="556484.B7G412"/>
<evidence type="ECO:0000259" key="1">
    <source>
        <dbReference type="Pfam" id="PF01074"/>
    </source>
</evidence>
<dbReference type="EMBL" id="CM000616">
    <property type="protein sequence ID" value="EEC46375.1"/>
    <property type="molecule type" value="Genomic_DNA"/>
</dbReference>
<dbReference type="GO" id="GO:0006491">
    <property type="term" value="P:N-glycan processing"/>
    <property type="evidence" value="ECO:0007669"/>
    <property type="project" value="TreeGrafter"/>
</dbReference>
<dbReference type="OrthoDB" id="39075at2759"/>
<reference evidence="3" key="2">
    <citation type="submission" date="2008-08" db="EMBL/GenBank/DDBJ databases">
        <authorList>
            <consortium name="Diatom Consortium"/>
            <person name="Grigoriev I."/>
            <person name="Grimwood J."/>
            <person name="Kuo A."/>
            <person name="Otillar R.P."/>
            <person name="Salamov A."/>
            <person name="Detter J.C."/>
            <person name="Lindquist E."/>
            <person name="Shapiro H."/>
            <person name="Lucas S."/>
            <person name="Glavina del Rio T."/>
            <person name="Pitluck S."/>
            <person name="Rokhsar D."/>
            <person name="Bowler C."/>
        </authorList>
    </citation>
    <scope>GENOME REANNOTATION</scope>
    <source>
        <strain evidence="3">CCAP 1055/1</strain>
    </source>
</reference>
<organism evidence="2 3">
    <name type="scientific">Phaeodactylum tricornutum (strain CCAP 1055/1)</name>
    <dbReference type="NCBI Taxonomy" id="556484"/>
    <lineage>
        <taxon>Eukaryota</taxon>
        <taxon>Sar</taxon>
        <taxon>Stramenopiles</taxon>
        <taxon>Ochrophyta</taxon>
        <taxon>Bacillariophyta</taxon>
        <taxon>Bacillariophyceae</taxon>
        <taxon>Bacillariophycidae</taxon>
        <taxon>Naviculales</taxon>
        <taxon>Phaeodactylaceae</taxon>
        <taxon>Phaeodactylum</taxon>
    </lineage>
</organism>
<keyword evidence="3" id="KW-1185">Reference proteome</keyword>
<dbReference type="PANTHER" id="PTHR11607:SF3">
    <property type="entry name" value="LYSOSOMAL ALPHA-MANNOSIDASE"/>
    <property type="match status" value="1"/>
</dbReference>
<feature type="domain" description="Glycoside hydrolase family 38 N-terminal" evidence="1">
    <location>
        <begin position="37"/>
        <end position="173"/>
    </location>
</feature>
<dbReference type="Proteomes" id="UP000000759">
    <property type="component" value="Chromosome 14"/>
</dbReference>
<gene>
    <name evidence="2" type="ORF">PHATRDRAFT_52248</name>
</gene>
<dbReference type="Pfam" id="PF01074">
    <property type="entry name" value="Glyco_hydro_38N"/>
    <property type="match status" value="1"/>
</dbReference>
<name>B7G412_PHATC</name>
<feature type="non-terminal residue" evidence="2">
    <location>
        <position position="173"/>
    </location>
</feature>
<dbReference type="KEGG" id="pti:PHATRDRAFT_52248"/>
<dbReference type="GeneID" id="7202778"/>
<accession>B7G412</accession>
<evidence type="ECO:0000313" key="3">
    <source>
        <dbReference type="Proteomes" id="UP000000759"/>
    </source>
</evidence>
<evidence type="ECO:0000313" key="2">
    <source>
        <dbReference type="EMBL" id="EEC46375.1"/>
    </source>
</evidence>
<protein>
    <submittedName>
        <fullName evidence="2">Alpha mannosidase</fullName>
    </submittedName>
</protein>
<dbReference type="RefSeq" id="XP_002181835.1">
    <property type="nucleotide sequence ID" value="XM_002181799.1"/>
</dbReference>
<dbReference type="PANTHER" id="PTHR11607">
    <property type="entry name" value="ALPHA-MANNOSIDASE"/>
    <property type="match status" value="1"/>
</dbReference>
<dbReference type="InterPro" id="IPR050843">
    <property type="entry name" value="Glycosyl_Hydrlase_38"/>
</dbReference>